<organism evidence="1 2">
    <name type="scientific">Spirilliplanes yamanashiensis</name>
    <dbReference type="NCBI Taxonomy" id="42233"/>
    <lineage>
        <taxon>Bacteria</taxon>
        <taxon>Bacillati</taxon>
        <taxon>Actinomycetota</taxon>
        <taxon>Actinomycetes</taxon>
        <taxon>Micromonosporales</taxon>
        <taxon>Micromonosporaceae</taxon>
        <taxon>Spirilliplanes</taxon>
    </lineage>
</organism>
<comment type="caution">
    <text evidence="1">The sequence shown here is derived from an EMBL/GenBank/DDBJ whole genome shotgun (WGS) entry which is preliminary data.</text>
</comment>
<proteinExistence type="predicted"/>
<gene>
    <name evidence="1" type="ORF">Sya03_36080</name>
</gene>
<dbReference type="EMBL" id="BOOY01000026">
    <property type="protein sequence ID" value="GIJ04256.1"/>
    <property type="molecule type" value="Genomic_DNA"/>
</dbReference>
<dbReference type="Proteomes" id="UP000652013">
    <property type="component" value="Unassembled WGS sequence"/>
</dbReference>
<reference evidence="1" key="1">
    <citation type="submission" date="2021-01" db="EMBL/GenBank/DDBJ databases">
        <title>Whole genome shotgun sequence of Spirilliplanes yamanashiensis NBRC 15828.</title>
        <authorList>
            <person name="Komaki H."/>
            <person name="Tamura T."/>
        </authorList>
    </citation>
    <scope>NUCLEOTIDE SEQUENCE</scope>
    <source>
        <strain evidence="1">NBRC 15828</strain>
    </source>
</reference>
<accession>A0A8J4DJW0</accession>
<sequence>MAPSTWRQSQLRMHDAAPPGYLAEPTGMLLHIVDGPDCVTHVVAVPRRGAARLTGEPDVCTEPHV</sequence>
<protein>
    <submittedName>
        <fullName evidence="1">Uncharacterized protein</fullName>
    </submittedName>
</protein>
<keyword evidence="2" id="KW-1185">Reference proteome</keyword>
<dbReference type="AlphaFoldDB" id="A0A8J4DJW0"/>
<evidence type="ECO:0000313" key="1">
    <source>
        <dbReference type="EMBL" id="GIJ04256.1"/>
    </source>
</evidence>
<evidence type="ECO:0000313" key="2">
    <source>
        <dbReference type="Proteomes" id="UP000652013"/>
    </source>
</evidence>
<name>A0A8J4DJW0_9ACTN</name>